<proteinExistence type="predicted"/>
<dbReference type="Proteomes" id="UP000029981">
    <property type="component" value="Chromosome 1"/>
</dbReference>
<reference evidence="1 2" key="4">
    <citation type="journal article" date="2011" name="BMC Genomics">
        <title>RNA-Seq improves annotation of protein-coding genes in the cucumber genome.</title>
        <authorList>
            <person name="Li Z."/>
            <person name="Zhang Z."/>
            <person name="Yan P."/>
            <person name="Huang S."/>
            <person name="Fei Z."/>
            <person name="Lin K."/>
        </authorList>
    </citation>
    <scope>NUCLEOTIDE SEQUENCE [LARGE SCALE GENOMIC DNA]</scope>
    <source>
        <strain evidence="2">cv. 9930</strain>
    </source>
</reference>
<protein>
    <submittedName>
        <fullName evidence="1">Uncharacterized protein</fullName>
    </submittedName>
</protein>
<dbReference type="AlphaFoldDB" id="A0A0A0LZD0"/>
<evidence type="ECO:0000313" key="1">
    <source>
        <dbReference type="EMBL" id="KGN66394.1"/>
    </source>
</evidence>
<evidence type="ECO:0000313" key="2">
    <source>
        <dbReference type="Proteomes" id="UP000029981"/>
    </source>
</evidence>
<dbReference type="Gramene" id="KGN66394">
    <property type="protein sequence ID" value="KGN66394"/>
    <property type="gene ID" value="Csa_1G600840"/>
</dbReference>
<reference evidence="1 2" key="2">
    <citation type="journal article" date="2009" name="PLoS ONE">
        <title>An integrated genetic and cytogenetic map of the cucumber genome.</title>
        <authorList>
            <person name="Ren Y."/>
            <person name="Zhang Z."/>
            <person name="Liu J."/>
            <person name="Staub J.E."/>
            <person name="Han Y."/>
            <person name="Cheng Z."/>
            <person name="Li X."/>
            <person name="Lu J."/>
            <person name="Miao H."/>
            <person name="Kang H."/>
            <person name="Xie B."/>
            <person name="Gu X."/>
            <person name="Wang X."/>
            <person name="Du Y."/>
            <person name="Jin W."/>
            <person name="Huang S."/>
        </authorList>
    </citation>
    <scope>NUCLEOTIDE SEQUENCE [LARGE SCALE GENOMIC DNA]</scope>
    <source>
        <strain evidence="2">cv. 9930</strain>
    </source>
</reference>
<keyword evidence="2" id="KW-1185">Reference proteome</keyword>
<organism evidence="1 2">
    <name type="scientific">Cucumis sativus</name>
    <name type="common">Cucumber</name>
    <dbReference type="NCBI Taxonomy" id="3659"/>
    <lineage>
        <taxon>Eukaryota</taxon>
        <taxon>Viridiplantae</taxon>
        <taxon>Streptophyta</taxon>
        <taxon>Embryophyta</taxon>
        <taxon>Tracheophyta</taxon>
        <taxon>Spermatophyta</taxon>
        <taxon>Magnoliopsida</taxon>
        <taxon>eudicotyledons</taxon>
        <taxon>Gunneridae</taxon>
        <taxon>Pentapetalae</taxon>
        <taxon>rosids</taxon>
        <taxon>fabids</taxon>
        <taxon>Cucurbitales</taxon>
        <taxon>Cucurbitaceae</taxon>
        <taxon>Benincaseae</taxon>
        <taxon>Cucumis</taxon>
    </lineage>
</organism>
<name>A0A0A0LZD0_CUCSA</name>
<reference evidence="1 2" key="1">
    <citation type="journal article" date="2009" name="Nat. Genet.">
        <title>The genome of the cucumber, Cucumis sativus L.</title>
        <authorList>
            <person name="Huang S."/>
            <person name="Li R."/>
            <person name="Zhang Z."/>
            <person name="Li L."/>
            <person name="Gu X."/>
            <person name="Fan W."/>
            <person name="Lucas W.J."/>
            <person name="Wang X."/>
            <person name="Xie B."/>
            <person name="Ni P."/>
            <person name="Ren Y."/>
            <person name="Zhu H."/>
            <person name="Li J."/>
            <person name="Lin K."/>
            <person name="Jin W."/>
            <person name="Fei Z."/>
            <person name="Li G."/>
            <person name="Staub J."/>
            <person name="Kilian A."/>
            <person name="van der Vossen E.A."/>
            <person name="Wu Y."/>
            <person name="Guo J."/>
            <person name="He J."/>
            <person name="Jia Z."/>
            <person name="Ren Y."/>
            <person name="Tian G."/>
            <person name="Lu Y."/>
            <person name="Ruan J."/>
            <person name="Qian W."/>
            <person name="Wang M."/>
            <person name="Huang Q."/>
            <person name="Li B."/>
            <person name="Xuan Z."/>
            <person name="Cao J."/>
            <person name="Asan"/>
            <person name="Wu Z."/>
            <person name="Zhang J."/>
            <person name="Cai Q."/>
            <person name="Bai Y."/>
            <person name="Zhao B."/>
            <person name="Han Y."/>
            <person name="Li Y."/>
            <person name="Li X."/>
            <person name="Wang S."/>
            <person name="Shi Q."/>
            <person name="Liu S."/>
            <person name="Cho W.K."/>
            <person name="Kim J.Y."/>
            <person name="Xu Y."/>
            <person name="Heller-Uszynska K."/>
            <person name="Miao H."/>
            <person name="Cheng Z."/>
            <person name="Zhang S."/>
            <person name="Wu J."/>
            <person name="Yang Y."/>
            <person name="Kang H."/>
            <person name="Li M."/>
            <person name="Liang H."/>
            <person name="Ren X."/>
            <person name="Shi Z."/>
            <person name="Wen M."/>
            <person name="Jian M."/>
            <person name="Yang H."/>
            <person name="Zhang G."/>
            <person name="Yang Z."/>
            <person name="Chen R."/>
            <person name="Liu S."/>
            <person name="Li J."/>
            <person name="Ma L."/>
            <person name="Liu H."/>
            <person name="Zhou Y."/>
            <person name="Zhao J."/>
            <person name="Fang X."/>
            <person name="Li G."/>
            <person name="Fang L."/>
            <person name="Li Y."/>
            <person name="Liu D."/>
            <person name="Zheng H."/>
            <person name="Zhang Y."/>
            <person name="Qin N."/>
            <person name="Li Z."/>
            <person name="Yang G."/>
            <person name="Yang S."/>
            <person name="Bolund L."/>
            <person name="Kristiansen K."/>
            <person name="Zheng H."/>
            <person name="Li S."/>
            <person name="Zhang X."/>
            <person name="Yang H."/>
            <person name="Wang J."/>
            <person name="Sun R."/>
            <person name="Zhang B."/>
            <person name="Jiang S."/>
            <person name="Wang J."/>
            <person name="Du Y."/>
            <person name="Li S."/>
        </authorList>
    </citation>
    <scope>NUCLEOTIDE SEQUENCE [LARGE SCALE GENOMIC DNA]</scope>
    <source>
        <strain evidence="2">cv. 9930</strain>
    </source>
</reference>
<sequence>MSSTTAFSPHLQVKISSKIHFNFHTPHFLPSTCPLRSDLFISSLPQIKP</sequence>
<accession>A0A0A0LZD0</accession>
<reference evidence="1 2" key="3">
    <citation type="journal article" date="2010" name="BMC Genomics">
        <title>Transcriptome sequencing and comparative analysis of cucumber flowers with different sex types.</title>
        <authorList>
            <person name="Guo S."/>
            <person name="Zheng Y."/>
            <person name="Joung J.G."/>
            <person name="Liu S."/>
            <person name="Zhang Z."/>
            <person name="Crasta O.R."/>
            <person name="Sobral B.W."/>
            <person name="Xu Y."/>
            <person name="Huang S."/>
            <person name="Fei Z."/>
        </authorList>
    </citation>
    <scope>NUCLEOTIDE SEQUENCE [LARGE SCALE GENOMIC DNA]</scope>
    <source>
        <strain evidence="2">cv. 9930</strain>
    </source>
</reference>
<dbReference type="EMBL" id="CM002922">
    <property type="protein sequence ID" value="KGN66394.1"/>
    <property type="molecule type" value="Genomic_DNA"/>
</dbReference>
<gene>
    <name evidence="1" type="ORF">Csa_1G600840</name>
</gene>